<sequence>MTREHDRRAVLARVADEAEVLAEQLRFYEDCVISAPADRSYDYAVYMTDPYADEQEFDRRFDEYVARMEASLARITKAVERFVAANRAELIELGIDYLPGVAP</sequence>
<accession>A0ABW6NX54</accession>
<dbReference type="Proteomes" id="UP001601442">
    <property type="component" value="Unassembled WGS sequence"/>
</dbReference>
<evidence type="ECO:0000313" key="2">
    <source>
        <dbReference type="Proteomes" id="UP001601442"/>
    </source>
</evidence>
<dbReference type="RefSeq" id="WP_387390100.1">
    <property type="nucleotide sequence ID" value="NZ_JBIAMT010000001.1"/>
</dbReference>
<organism evidence="1 2">
    <name type="scientific">Nocardia aobensis</name>
    <dbReference type="NCBI Taxonomy" id="257277"/>
    <lineage>
        <taxon>Bacteria</taxon>
        <taxon>Bacillati</taxon>
        <taxon>Actinomycetota</taxon>
        <taxon>Actinomycetes</taxon>
        <taxon>Mycobacteriales</taxon>
        <taxon>Nocardiaceae</taxon>
        <taxon>Nocardia</taxon>
    </lineage>
</organism>
<name>A0ABW6NX54_9NOCA</name>
<proteinExistence type="predicted"/>
<dbReference type="EMBL" id="JBIAMT010000001">
    <property type="protein sequence ID" value="MFF0495750.1"/>
    <property type="molecule type" value="Genomic_DNA"/>
</dbReference>
<evidence type="ECO:0000313" key="1">
    <source>
        <dbReference type="EMBL" id="MFF0495750.1"/>
    </source>
</evidence>
<evidence type="ECO:0008006" key="3">
    <source>
        <dbReference type="Google" id="ProtNLM"/>
    </source>
</evidence>
<gene>
    <name evidence="1" type="ORF">ACFYU5_05045</name>
</gene>
<protein>
    <recommendedName>
        <fullName evidence="3">PE domain-containing protein</fullName>
    </recommendedName>
</protein>
<keyword evidence="2" id="KW-1185">Reference proteome</keyword>
<comment type="caution">
    <text evidence="1">The sequence shown here is derived from an EMBL/GenBank/DDBJ whole genome shotgun (WGS) entry which is preliminary data.</text>
</comment>
<reference evidence="1 2" key="1">
    <citation type="submission" date="2024-10" db="EMBL/GenBank/DDBJ databases">
        <title>The Natural Products Discovery Center: Release of the First 8490 Sequenced Strains for Exploring Actinobacteria Biosynthetic Diversity.</title>
        <authorList>
            <person name="Kalkreuter E."/>
            <person name="Kautsar S.A."/>
            <person name="Yang D."/>
            <person name="Bader C.D."/>
            <person name="Teijaro C.N."/>
            <person name="Fluegel L."/>
            <person name="Davis C.M."/>
            <person name="Simpson J.R."/>
            <person name="Lauterbach L."/>
            <person name="Steele A.D."/>
            <person name="Gui C."/>
            <person name="Meng S."/>
            <person name="Li G."/>
            <person name="Viehrig K."/>
            <person name="Ye F."/>
            <person name="Su P."/>
            <person name="Kiefer A.F."/>
            <person name="Nichols A."/>
            <person name="Cepeda A.J."/>
            <person name="Yan W."/>
            <person name="Fan B."/>
            <person name="Jiang Y."/>
            <person name="Adhikari A."/>
            <person name="Zheng C.-J."/>
            <person name="Schuster L."/>
            <person name="Cowan T.M."/>
            <person name="Smanski M.J."/>
            <person name="Chevrette M.G."/>
            <person name="De Carvalho L.P.S."/>
            <person name="Shen B."/>
        </authorList>
    </citation>
    <scope>NUCLEOTIDE SEQUENCE [LARGE SCALE GENOMIC DNA]</scope>
    <source>
        <strain evidence="1 2">NPDC004119</strain>
    </source>
</reference>